<dbReference type="SUPFAM" id="SSF56059">
    <property type="entry name" value="Glutathione synthetase ATP-binding domain-like"/>
    <property type="match status" value="1"/>
</dbReference>
<dbReference type="PANTHER" id="PTHR43585:SF2">
    <property type="entry name" value="ATP-GRASP ENZYME FSQD"/>
    <property type="match status" value="1"/>
</dbReference>
<proteinExistence type="predicted"/>
<dbReference type="SMART" id="SM01209">
    <property type="entry name" value="GARS_A"/>
    <property type="match status" value="1"/>
</dbReference>
<keyword evidence="2 4" id="KW-0547">Nucleotide-binding</keyword>
<name>A0A6L5X9S9_9FIRM</name>
<reference evidence="6 7" key="1">
    <citation type="submission" date="2019-08" db="EMBL/GenBank/DDBJ databases">
        <title>In-depth cultivation of the pig gut microbiome towards novel bacterial diversity and tailored functional studies.</title>
        <authorList>
            <person name="Wylensek D."/>
            <person name="Hitch T.C.A."/>
            <person name="Clavel T."/>
        </authorList>
    </citation>
    <scope>NUCLEOTIDE SEQUENCE [LARGE SCALE GENOMIC DNA]</scope>
    <source>
        <strain evidence="6 7">Oil+RF-744-WCA-WT-11</strain>
    </source>
</reference>
<dbReference type="Gene3D" id="3.30.1490.20">
    <property type="entry name" value="ATP-grasp fold, A domain"/>
    <property type="match status" value="1"/>
</dbReference>
<evidence type="ECO:0000256" key="1">
    <source>
        <dbReference type="ARBA" id="ARBA00022598"/>
    </source>
</evidence>
<dbReference type="InterPro" id="IPR011761">
    <property type="entry name" value="ATP-grasp"/>
</dbReference>
<dbReference type="AlphaFoldDB" id="A0A6L5X9S9"/>
<dbReference type="InterPro" id="IPR013815">
    <property type="entry name" value="ATP_grasp_subdomain_1"/>
</dbReference>
<dbReference type="Gene3D" id="3.40.50.20">
    <property type="match status" value="1"/>
</dbReference>
<dbReference type="Proteomes" id="UP000481852">
    <property type="component" value="Unassembled WGS sequence"/>
</dbReference>
<keyword evidence="1" id="KW-0436">Ligase</keyword>
<dbReference type="Pfam" id="PF13535">
    <property type="entry name" value="ATP-grasp_4"/>
    <property type="match status" value="1"/>
</dbReference>
<dbReference type="Pfam" id="PF18603">
    <property type="entry name" value="LAL_C2"/>
    <property type="match status" value="1"/>
</dbReference>
<sequence length="409" mass="44971">MNGATWIMMKSQKKMMVLGASYSQIPLMKAARRLGLHVTAVSIKGPYQGFDYADDVVYADITNPEEVLRAAEEKRVDGVTTCCMDLGVEAMGVVNERLHLSGPGIFAAKAARNKAVEKQAYREHGVPTAAFCFVHSQDELKKALSGMQYPVILKAADQMGSRGIRRADNEAEATLAYEYAMAATKENFCILEEFLEGTMFGVEAMMSNGKLAYVLPLGNDLLDGNPPFPIGHYVPWAQGESIRGKIEDLVRAVAEALHFDNCAMDLDCMYKDGKVYVIEATARAGATCITDTVGIYYGIDYYEAIVKAAMGIDVSEMFQTPAKQRTPNVSRLLFADREGIVSRIDVPAPGELPDGVVDLSFNISEGSHVQKVTNGRDRIGQLIVRGESIEACRKLEREVLSQIHLEYRE</sequence>
<accession>A0A6L5X9S9</accession>
<dbReference type="Gene3D" id="3.30.470.20">
    <property type="entry name" value="ATP-grasp fold, B domain"/>
    <property type="match status" value="1"/>
</dbReference>
<dbReference type="GO" id="GO:0005524">
    <property type="term" value="F:ATP binding"/>
    <property type="evidence" value="ECO:0007669"/>
    <property type="project" value="UniProtKB-UniRule"/>
</dbReference>
<dbReference type="PROSITE" id="PS50975">
    <property type="entry name" value="ATP_GRASP"/>
    <property type="match status" value="1"/>
</dbReference>
<dbReference type="InterPro" id="IPR052032">
    <property type="entry name" value="ATP-dep_AA_Ligase"/>
</dbReference>
<keyword evidence="3 4" id="KW-0067">ATP-binding</keyword>
<evidence type="ECO:0000256" key="2">
    <source>
        <dbReference type="ARBA" id="ARBA00022741"/>
    </source>
</evidence>
<keyword evidence="7" id="KW-1185">Reference proteome</keyword>
<evidence type="ECO:0000313" key="7">
    <source>
        <dbReference type="Proteomes" id="UP000481852"/>
    </source>
</evidence>
<comment type="caution">
    <text evidence="6">The sequence shown here is derived from an EMBL/GenBank/DDBJ whole genome shotgun (WGS) entry which is preliminary data.</text>
</comment>
<dbReference type="InterPro" id="IPR040570">
    <property type="entry name" value="LAL_C2"/>
</dbReference>
<evidence type="ECO:0000256" key="4">
    <source>
        <dbReference type="PROSITE-ProRule" id="PRU00409"/>
    </source>
</evidence>
<evidence type="ECO:0000259" key="5">
    <source>
        <dbReference type="PROSITE" id="PS50975"/>
    </source>
</evidence>
<gene>
    <name evidence="6" type="ORF">FYJ35_10825</name>
</gene>
<protein>
    <submittedName>
        <fullName evidence="6">ATP-grasp domain-containing protein</fullName>
    </submittedName>
</protein>
<dbReference type="GO" id="GO:0046872">
    <property type="term" value="F:metal ion binding"/>
    <property type="evidence" value="ECO:0007669"/>
    <property type="project" value="InterPro"/>
</dbReference>
<feature type="domain" description="ATP-grasp" evidence="5">
    <location>
        <begin position="118"/>
        <end position="310"/>
    </location>
</feature>
<dbReference type="PANTHER" id="PTHR43585">
    <property type="entry name" value="FUMIPYRROLE BIOSYNTHESIS PROTEIN C"/>
    <property type="match status" value="1"/>
</dbReference>
<evidence type="ECO:0000256" key="3">
    <source>
        <dbReference type="ARBA" id="ARBA00022840"/>
    </source>
</evidence>
<dbReference type="GO" id="GO:0016874">
    <property type="term" value="F:ligase activity"/>
    <property type="evidence" value="ECO:0007669"/>
    <property type="project" value="UniProtKB-KW"/>
</dbReference>
<dbReference type="EMBL" id="VULZ01000012">
    <property type="protein sequence ID" value="MSS15524.1"/>
    <property type="molecule type" value="Genomic_DNA"/>
</dbReference>
<evidence type="ECO:0000313" key="6">
    <source>
        <dbReference type="EMBL" id="MSS15524.1"/>
    </source>
</evidence>
<dbReference type="RefSeq" id="WP_154526459.1">
    <property type="nucleotide sequence ID" value="NZ_JAQYJL010000010.1"/>
</dbReference>
<organism evidence="6 7">
    <name type="scientific">Porcincola intestinalis</name>
    <dbReference type="NCBI Taxonomy" id="2606632"/>
    <lineage>
        <taxon>Bacteria</taxon>
        <taxon>Bacillati</taxon>
        <taxon>Bacillota</taxon>
        <taxon>Clostridia</taxon>
        <taxon>Lachnospirales</taxon>
        <taxon>Lachnospiraceae</taxon>
        <taxon>Porcincola</taxon>
    </lineage>
</organism>